<organism evidence="1 2">
    <name type="scientific">Fructobacillus cardui</name>
    <dbReference type="NCBI Taxonomy" id="2893170"/>
    <lineage>
        <taxon>Bacteria</taxon>
        <taxon>Bacillati</taxon>
        <taxon>Bacillota</taxon>
        <taxon>Bacilli</taxon>
        <taxon>Lactobacillales</taxon>
        <taxon>Lactobacillaceae</taxon>
        <taxon>Fructobacillus</taxon>
    </lineage>
</organism>
<evidence type="ECO:0000313" key="2">
    <source>
        <dbReference type="Proteomes" id="UP001314200"/>
    </source>
</evidence>
<gene>
    <name evidence="1" type="ORF">R82641_BJNNKPBH_01463</name>
</gene>
<dbReference type="RefSeq" id="WP_338348174.1">
    <property type="nucleotide sequence ID" value="NZ_CAUZLY010000013.1"/>
</dbReference>
<dbReference type="EMBL" id="CAUZLY010000013">
    <property type="protein sequence ID" value="CAK1254009.1"/>
    <property type="molecule type" value="Genomic_DNA"/>
</dbReference>
<evidence type="ECO:0000313" key="1">
    <source>
        <dbReference type="EMBL" id="CAK1254009.1"/>
    </source>
</evidence>
<protein>
    <submittedName>
        <fullName evidence="1">Uncharacterized protein</fullName>
    </submittedName>
</protein>
<name>A0ABN9YZ53_9LACO</name>
<sequence length="73" mass="8290">MFEFLNITNDEYKVVSNVSKIEITMNDQSTLVYENPQPASDVLFNDDWISVTFDGRLSLSGRAYVLQSFTTSS</sequence>
<proteinExistence type="predicted"/>
<keyword evidence="2" id="KW-1185">Reference proteome</keyword>
<accession>A0ABN9YZ53</accession>
<dbReference type="Proteomes" id="UP001314200">
    <property type="component" value="Unassembled WGS sequence"/>
</dbReference>
<reference evidence="1 2" key="1">
    <citation type="submission" date="2023-10" db="EMBL/GenBank/DDBJ databases">
        <authorList>
            <person name="Botero Cardona J."/>
        </authorList>
    </citation>
    <scope>NUCLEOTIDE SEQUENCE [LARGE SCALE GENOMIC DNA]</scope>
    <source>
        <strain evidence="1 2">R-82641</strain>
    </source>
</reference>
<comment type="caution">
    <text evidence="1">The sequence shown here is derived from an EMBL/GenBank/DDBJ whole genome shotgun (WGS) entry which is preliminary data.</text>
</comment>